<gene>
    <name evidence="3" type="ORF">IFM89_033869</name>
</gene>
<keyword evidence="2" id="KW-0812">Transmembrane</keyword>
<feature type="transmembrane region" description="Helical" evidence="2">
    <location>
        <begin position="148"/>
        <end position="170"/>
    </location>
</feature>
<keyword evidence="2" id="KW-0472">Membrane</keyword>
<dbReference type="Proteomes" id="UP000631114">
    <property type="component" value="Unassembled WGS sequence"/>
</dbReference>
<reference evidence="3 4" key="1">
    <citation type="submission" date="2020-10" db="EMBL/GenBank/DDBJ databases">
        <title>The Coptis chinensis genome and diversification of protoberbering-type alkaloids.</title>
        <authorList>
            <person name="Wang B."/>
            <person name="Shu S."/>
            <person name="Song C."/>
            <person name="Liu Y."/>
        </authorList>
    </citation>
    <scope>NUCLEOTIDE SEQUENCE [LARGE SCALE GENOMIC DNA]</scope>
    <source>
        <strain evidence="3">HL-2020</strain>
        <tissue evidence="3">Leaf</tissue>
    </source>
</reference>
<comment type="caution">
    <text evidence="3">The sequence shown here is derived from an EMBL/GenBank/DDBJ whole genome shotgun (WGS) entry which is preliminary data.</text>
</comment>
<evidence type="ECO:0000256" key="2">
    <source>
        <dbReference type="SAM" id="Phobius"/>
    </source>
</evidence>
<evidence type="ECO:0000256" key="1">
    <source>
        <dbReference type="SAM" id="MobiDB-lite"/>
    </source>
</evidence>
<keyword evidence="4" id="KW-1185">Reference proteome</keyword>
<keyword evidence="2" id="KW-1133">Transmembrane helix</keyword>
<evidence type="ECO:0000313" key="4">
    <source>
        <dbReference type="Proteomes" id="UP000631114"/>
    </source>
</evidence>
<sequence>MTANPIFPSFKEIKKAFFDFSLFPKSPIHLFEELSNVIMEKYFKKLSVPIKSPTFKKGGSSQHPSLKRNHKEVYMSVMGENNTPVASSDEVISQKKQNSGPVASIPSSGVISQKKQKTGPKYGLDGHHGPSAVWNHFAKQLLKGTNKYSGIGATLIGVIAMEVIGVALLLDAFDK</sequence>
<protein>
    <submittedName>
        <fullName evidence="3">Uncharacterized protein</fullName>
    </submittedName>
</protein>
<feature type="compositionally biased region" description="Polar residues" evidence="1">
    <location>
        <begin position="84"/>
        <end position="113"/>
    </location>
</feature>
<accession>A0A835H2F8</accession>
<name>A0A835H2F8_9MAGN</name>
<evidence type="ECO:0000313" key="3">
    <source>
        <dbReference type="EMBL" id="KAF9590343.1"/>
    </source>
</evidence>
<proteinExistence type="predicted"/>
<dbReference type="EMBL" id="JADFTS010000009">
    <property type="protein sequence ID" value="KAF9590343.1"/>
    <property type="molecule type" value="Genomic_DNA"/>
</dbReference>
<dbReference type="AlphaFoldDB" id="A0A835H2F8"/>
<organism evidence="3 4">
    <name type="scientific">Coptis chinensis</name>
    <dbReference type="NCBI Taxonomy" id="261450"/>
    <lineage>
        <taxon>Eukaryota</taxon>
        <taxon>Viridiplantae</taxon>
        <taxon>Streptophyta</taxon>
        <taxon>Embryophyta</taxon>
        <taxon>Tracheophyta</taxon>
        <taxon>Spermatophyta</taxon>
        <taxon>Magnoliopsida</taxon>
        <taxon>Ranunculales</taxon>
        <taxon>Ranunculaceae</taxon>
        <taxon>Coptidoideae</taxon>
        <taxon>Coptis</taxon>
    </lineage>
</organism>
<feature type="region of interest" description="Disordered" evidence="1">
    <location>
        <begin position="84"/>
        <end position="122"/>
    </location>
</feature>